<dbReference type="EMBL" id="CAJDKC010000005">
    <property type="protein sequence ID" value="CAD0363961.1"/>
    <property type="molecule type" value="Genomic_DNA"/>
</dbReference>
<evidence type="ECO:0000313" key="2">
    <source>
        <dbReference type="Proteomes" id="UP000587508"/>
    </source>
</evidence>
<proteinExistence type="predicted"/>
<sequence>MKITLSDTQLLSPQQIGELASNLDAIHTRVLKAIERLNKDVATRKNEIASRWKNAPGVGAGELVRFAQNETLAAVRQIRDNSKAELDGLLKQSGAPHAQLIAQKQYYDSPAKVLARAALGDERRSAYLQQLQHAGPAELGHMAQVAVGTRNLPLASAVLSLIDRMPSKDRPVGPVELATAMHMDEFFKVQEYIKLGDARLQGILVNIRAWNAGKANPISSVQLAMRERDIDHDLIGGDGDD</sequence>
<dbReference type="EMBL" id="CAJDKC010000005">
    <property type="protein sequence ID" value="CAD0363959.1"/>
    <property type="molecule type" value="Genomic_DNA"/>
</dbReference>
<protein>
    <submittedName>
        <fullName evidence="1">Uncharacterized protein</fullName>
    </submittedName>
</protein>
<organism evidence="1 2">
    <name type="scientific">Xanthomonas hortorum pv. carotae</name>
    <dbReference type="NCBI Taxonomy" id="487904"/>
    <lineage>
        <taxon>Bacteria</taxon>
        <taxon>Pseudomonadati</taxon>
        <taxon>Pseudomonadota</taxon>
        <taxon>Gammaproteobacteria</taxon>
        <taxon>Lysobacterales</taxon>
        <taxon>Lysobacteraceae</taxon>
        <taxon>Xanthomonas</taxon>
    </lineage>
</organism>
<dbReference type="RefSeq" id="WP_023905539.1">
    <property type="nucleotide sequence ID" value="NZ_CAJDKC010000005.1"/>
</dbReference>
<evidence type="ECO:0000313" key="1">
    <source>
        <dbReference type="EMBL" id="CAD0363961.1"/>
    </source>
</evidence>
<dbReference type="AlphaFoldDB" id="A0A6V7FK71"/>
<comment type="caution">
    <text evidence="1">The sequence shown here is derived from an EMBL/GenBank/DDBJ whole genome shotgun (WGS) entry which is preliminary data.</text>
</comment>
<reference evidence="1 2" key="1">
    <citation type="submission" date="2020-07" db="EMBL/GenBank/DDBJ databases">
        <authorList>
            <person name="Pothier F. J."/>
        </authorList>
    </citation>
    <scope>NUCLEOTIDE SEQUENCE [LARGE SCALE GENOMIC DNA]</scope>
    <source>
        <strain evidence="1 2">CFBP 7900</strain>
    </source>
</reference>
<dbReference type="Proteomes" id="UP000587508">
    <property type="component" value="Unassembled WGS sequence"/>
</dbReference>
<gene>
    <name evidence="1" type="ORF">CFBP7900_40710</name>
</gene>
<name>A0A6V7FK71_9XANT</name>
<accession>A0A6V7FK71</accession>